<comment type="caution">
    <text evidence="3">The sequence shown here is derived from an EMBL/GenBank/DDBJ whole genome shotgun (WGS) entry which is preliminary data.</text>
</comment>
<dbReference type="PANTHER" id="PTHR10696">
    <property type="entry name" value="GAMMA-BUTYROBETAINE HYDROXYLASE-RELATED"/>
    <property type="match status" value="1"/>
</dbReference>
<dbReference type="InterPro" id="IPR042098">
    <property type="entry name" value="TauD-like_sf"/>
</dbReference>
<accession>A0A8H5ZNR7</accession>
<evidence type="ECO:0000313" key="4">
    <source>
        <dbReference type="Proteomes" id="UP000624244"/>
    </source>
</evidence>
<gene>
    <name evidence="3" type="ORF">GGP41_006845</name>
</gene>
<organism evidence="3 4">
    <name type="scientific">Cochliobolus sativus</name>
    <name type="common">Common root rot and spot blotch fungus</name>
    <name type="synonym">Bipolaris sorokiniana</name>
    <dbReference type="NCBI Taxonomy" id="45130"/>
    <lineage>
        <taxon>Eukaryota</taxon>
        <taxon>Fungi</taxon>
        <taxon>Dikarya</taxon>
        <taxon>Ascomycota</taxon>
        <taxon>Pezizomycotina</taxon>
        <taxon>Dothideomycetes</taxon>
        <taxon>Pleosporomycetidae</taxon>
        <taxon>Pleosporales</taxon>
        <taxon>Pleosporineae</taxon>
        <taxon>Pleosporaceae</taxon>
        <taxon>Bipolaris</taxon>
    </lineage>
</organism>
<dbReference type="GO" id="GO:0016491">
    <property type="term" value="F:oxidoreductase activity"/>
    <property type="evidence" value="ECO:0007669"/>
    <property type="project" value="UniProtKB-KW"/>
</dbReference>
<dbReference type="PANTHER" id="PTHR10696:SF54">
    <property type="entry name" value="FAMILY OXIDOREDUCTASE, PUTATIVE (AFU_ORTHOLOGUE AFUA_4G13850)-RELATED"/>
    <property type="match status" value="1"/>
</dbReference>
<dbReference type="InterPro" id="IPR050411">
    <property type="entry name" value="AlphaKG_dependent_hydroxylases"/>
</dbReference>
<evidence type="ECO:0000313" key="3">
    <source>
        <dbReference type="EMBL" id="KAF5854078.1"/>
    </source>
</evidence>
<sequence>MSEYAEAHRFQPHYYPDDTAQFWERRVLRRNEYSYKNLTGSFLGDLPARVDSVLSWDGSALKPTDYVFQLDETHLQEIKHACAEFMESGQKLCEISPKTFSIPLLAEALAERRPTLHAGVGMLLLRGLDPASFSRRENICVFAGLASHLCEEFGRQSGGKVLNVLHGMDLLTMIAHIKDLASIDKRNGLNGCAAPYCNVALPLHTDSGDVVAMYTLETTATGGYGTFASVGSIYNQLARDDPELLAVLFKNGWPMDRHVMSLSPIEWFCSLLITCYSPPDKKGLDGNGLYYRRPVMFMHKGAPEMAFSRGALIRSPRGTRSLEIPNITMLQNDALDAVHYAAHQSLHRIDYETGDMLFFNNRKIIHGRDEFHDGKGKTRHMLRLWLKDESMAGSPPHPALQLQWGNIFRAGLSDTPEDSEWPMEPDRL</sequence>
<evidence type="ECO:0000259" key="2">
    <source>
        <dbReference type="Pfam" id="PF02668"/>
    </source>
</evidence>
<feature type="domain" description="TauD/TfdA-like" evidence="2">
    <location>
        <begin position="95"/>
        <end position="385"/>
    </location>
</feature>
<dbReference type="SUPFAM" id="SSF51197">
    <property type="entry name" value="Clavaminate synthase-like"/>
    <property type="match status" value="1"/>
</dbReference>
<dbReference type="AlphaFoldDB" id="A0A8H5ZNR7"/>
<name>A0A8H5ZNR7_COCSA</name>
<reference evidence="3" key="1">
    <citation type="submission" date="2019-11" db="EMBL/GenBank/DDBJ databases">
        <title>Bipolaris sorokiniana Genome sequencing.</title>
        <authorList>
            <person name="Wang H."/>
        </authorList>
    </citation>
    <scope>NUCLEOTIDE SEQUENCE</scope>
</reference>
<dbReference type="InterPro" id="IPR003819">
    <property type="entry name" value="TauD/TfdA-like"/>
</dbReference>
<dbReference type="Proteomes" id="UP000624244">
    <property type="component" value="Unassembled WGS sequence"/>
</dbReference>
<dbReference type="EMBL" id="WNKQ01000001">
    <property type="protein sequence ID" value="KAF5854078.1"/>
    <property type="molecule type" value="Genomic_DNA"/>
</dbReference>
<dbReference type="Pfam" id="PF02668">
    <property type="entry name" value="TauD"/>
    <property type="match status" value="1"/>
</dbReference>
<protein>
    <recommendedName>
        <fullName evidence="2">TauD/TfdA-like domain-containing protein</fullName>
    </recommendedName>
</protein>
<proteinExistence type="predicted"/>
<dbReference type="Gene3D" id="3.60.130.10">
    <property type="entry name" value="Clavaminate synthase-like"/>
    <property type="match status" value="1"/>
</dbReference>
<keyword evidence="1" id="KW-0560">Oxidoreductase</keyword>
<evidence type="ECO:0000256" key="1">
    <source>
        <dbReference type="ARBA" id="ARBA00023002"/>
    </source>
</evidence>